<keyword evidence="7 9" id="KW-0472">Membrane</keyword>
<evidence type="ECO:0000256" key="9">
    <source>
        <dbReference type="SAM" id="Phobius"/>
    </source>
</evidence>
<feature type="transmembrane region" description="Helical" evidence="9">
    <location>
        <begin position="216"/>
        <end position="235"/>
    </location>
</feature>
<feature type="transmembrane region" description="Helical" evidence="9">
    <location>
        <begin position="463"/>
        <end position="486"/>
    </location>
</feature>
<dbReference type="PANTHER" id="PTHR11206">
    <property type="entry name" value="MULTIDRUG RESISTANCE PROTEIN"/>
    <property type="match status" value="1"/>
</dbReference>
<evidence type="ECO:0000256" key="3">
    <source>
        <dbReference type="ARBA" id="ARBA00022448"/>
    </source>
</evidence>
<accession>A0AAD1XAG9</accession>
<feature type="transmembrane region" description="Helical" evidence="9">
    <location>
        <begin position="100"/>
        <end position="126"/>
    </location>
</feature>
<feature type="transmembrane region" description="Helical" evidence="9">
    <location>
        <begin position="247"/>
        <end position="268"/>
    </location>
</feature>
<feature type="transmembrane region" description="Helical" evidence="9">
    <location>
        <begin position="401"/>
        <end position="421"/>
    </location>
</feature>
<dbReference type="GO" id="GO:0042910">
    <property type="term" value="F:xenobiotic transmembrane transporter activity"/>
    <property type="evidence" value="ECO:0007669"/>
    <property type="project" value="InterPro"/>
</dbReference>
<feature type="compositionally biased region" description="Basic and acidic residues" evidence="8">
    <location>
        <begin position="7"/>
        <end position="32"/>
    </location>
</feature>
<feature type="region of interest" description="Disordered" evidence="8">
    <location>
        <begin position="1"/>
        <end position="50"/>
    </location>
</feature>
<dbReference type="Proteomes" id="UP001295684">
    <property type="component" value="Unassembled WGS sequence"/>
</dbReference>
<evidence type="ECO:0000256" key="4">
    <source>
        <dbReference type="ARBA" id="ARBA00022475"/>
    </source>
</evidence>
<proteinExistence type="inferred from homology"/>
<dbReference type="GO" id="GO:0015297">
    <property type="term" value="F:antiporter activity"/>
    <property type="evidence" value="ECO:0007669"/>
    <property type="project" value="InterPro"/>
</dbReference>
<evidence type="ECO:0000256" key="2">
    <source>
        <dbReference type="ARBA" id="ARBA00010199"/>
    </source>
</evidence>
<feature type="transmembrane region" description="Helical" evidence="9">
    <location>
        <begin position="147"/>
        <end position="163"/>
    </location>
</feature>
<evidence type="ECO:0000256" key="1">
    <source>
        <dbReference type="ARBA" id="ARBA00004651"/>
    </source>
</evidence>
<evidence type="ECO:0008006" key="12">
    <source>
        <dbReference type="Google" id="ProtNLM"/>
    </source>
</evidence>
<evidence type="ECO:0000256" key="5">
    <source>
        <dbReference type="ARBA" id="ARBA00022692"/>
    </source>
</evidence>
<dbReference type="GO" id="GO:1990961">
    <property type="term" value="P:xenobiotic detoxification by transmembrane export across the plasma membrane"/>
    <property type="evidence" value="ECO:0007669"/>
    <property type="project" value="InterPro"/>
</dbReference>
<protein>
    <recommendedName>
        <fullName evidence="12">Multidrug and toxin extrusion protein</fullName>
    </recommendedName>
</protein>
<evidence type="ECO:0000313" key="11">
    <source>
        <dbReference type="Proteomes" id="UP001295684"/>
    </source>
</evidence>
<dbReference type="InterPro" id="IPR002528">
    <property type="entry name" value="MATE_fam"/>
</dbReference>
<evidence type="ECO:0000256" key="8">
    <source>
        <dbReference type="SAM" id="MobiDB-lite"/>
    </source>
</evidence>
<feature type="transmembrane region" description="Helical" evidence="9">
    <location>
        <begin position="433"/>
        <end position="457"/>
    </location>
</feature>
<sequence length="500" mass="55867">MKTGNDGLKEGLLKNQRSQEKDLLGDTEKELRVLNNPDDEEVDRKAQKTEEDLPSYSECAMECALNSLPVIAGLLFETLIEVINLIFIGNLNDPTLMAGLGLGTLMINVIGISISTGLCGGIDTLVSQCHGQKNYYRCGVNLNRCRVLMLLVFIPQAVIFFYTDKILEAVGQDPKVSEAALDYTKVLIPGVLVFNLFEATRRFLNAQLVFALPSKIQFSTLVLHILWCYIFVSILELEIVGAAVASLITYTLDFVLIHVYVSCFEVVPSESWHWFDKNSFKGLINYCKYGVPSLVIVCLEWWCIEFLSIFAGWLSETELAANVALLNLNYIVYNLPLGMSYAICSMVGNSLGSNLPQRALRYVKTSMIIALVICIMTIITFLTFKVQFSTIFTTESKVVEIMLQLIPVYCLLIICDYIQGVQGGIIRGMGYQSIATVIVIISYWLVAIPVSYIFAFILDYRIIGIWLGLPAGSLLICSSFSAIIYFTNWEKLATKIHDHP</sequence>
<comment type="similarity">
    <text evidence="2">Belongs to the multi antimicrobial extrusion (MATE) (TC 2.A.66.1) family.</text>
</comment>
<comment type="subcellular location">
    <subcellularLocation>
        <location evidence="1">Cell membrane</location>
        <topology evidence="1">Multi-pass membrane protein</topology>
    </subcellularLocation>
</comment>
<keyword evidence="5 9" id="KW-0812">Transmembrane</keyword>
<gene>
    <name evidence="10" type="ORF">ECRASSUSDP1_LOCUS8322</name>
</gene>
<feature type="transmembrane region" description="Helical" evidence="9">
    <location>
        <begin position="68"/>
        <end position="88"/>
    </location>
</feature>
<feature type="transmembrane region" description="Helical" evidence="9">
    <location>
        <begin position="289"/>
        <end position="311"/>
    </location>
</feature>
<keyword evidence="3" id="KW-0813">Transport</keyword>
<reference evidence="10" key="1">
    <citation type="submission" date="2023-07" db="EMBL/GenBank/DDBJ databases">
        <authorList>
            <consortium name="AG Swart"/>
            <person name="Singh M."/>
            <person name="Singh A."/>
            <person name="Seah K."/>
            <person name="Emmerich C."/>
        </authorList>
    </citation>
    <scope>NUCLEOTIDE SEQUENCE</scope>
    <source>
        <strain evidence="10">DP1</strain>
    </source>
</reference>
<feature type="transmembrane region" description="Helical" evidence="9">
    <location>
        <begin position="363"/>
        <end position="381"/>
    </location>
</feature>
<dbReference type="InterPro" id="IPR045069">
    <property type="entry name" value="MATE_euk"/>
</dbReference>
<evidence type="ECO:0000313" key="10">
    <source>
        <dbReference type="EMBL" id="CAI2367045.1"/>
    </source>
</evidence>
<name>A0AAD1XAG9_EUPCR</name>
<organism evidence="10 11">
    <name type="scientific">Euplotes crassus</name>
    <dbReference type="NCBI Taxonomy" id="5936"/>
    <lineage>
        <taxon>Eukaryota</taxon>
        <taxon>Sar</taxon>
        <taxon>Alveolata</taxon>
        <taxon>Ciliophora</taxon>
        <taxon>Intramacronucleata</taxon>
        <taxon>Spirotrichea</taxon>
        <taxon>Hypotrichia</taxon>
        <taxon>Euplotida</taxon>
        <taxon>Euplotidae</taxon>
        <taxon>Moneuplotes</taxon>
    </lineage>
</organism>
<dbReference type="EMBL" id="CAMPGE010008137">
    <property type="protein sequence ID" value="CAI2367045.1"/>
    <property type="molecule type" value="Genomic_DNA"/>
</dbReference>
<dbReference type="Pfam" id="PF01554">
    <property type="entry name" value="MatE"/>
    <property type="match status" value="2"/>
</dbReference>
<dbReference type="GO" id="GO:0005886">
    <property type="term" value="C:plasma membrane"/>
    <property type="evidence" value="ECO:0007669"/>
    <property type="project" value="UniProtKB-SubCell"/>
</dbReference>
<dbReference type="InterPro" id="IPR048279">
    <property type="entry name" value="MdtK-like"/>
</dbReference>
<keyword evidence="11" id="KW-1185">Reference proteome</keyword>
<dbReference type="CDD" id="cd13132">
    <property type="entry name" value="MATE_eukaryotic"/>
    <property type="match status" value="1"/>
</dbReference>
<keyword evidence="6 9" id="KW-1133">Transmembrane helix</keyword>
<evidence type="ECO:0000256" key="7">
    <source>
        <dbReference type="ARBA" id="ARBA00023136"/>
    </source>
</evidence>
<comment type="caution">
    <text evidence="10">The sequence shown here is derived from an EMBL/GenBank/DDBJ whole genome shotgun (WGS) entry which is preliminary data.</text>
</comment>
<keyword evidence="4" id="KW-1003">Cell membrane</keyword>
<dbReference type="AlphaFoldDB" id="A0AAD1XAG9"/>
<dbReference type="PIRSF" id="PIRSF006603">
    <property type="entry name" value="DinF"/>
    <property type="match status" value="1"/>
</dbReference>
<feature type="transmembrane region" description="Helical" evidence="9">
    <location>
        <begin position="183"/>
        <end position="204"/>
    </location>
</feature>
<evidence type="ECO:0000256" key="6">
    <source>
        <dbReference type="ARBA" id="ARBA00022989"/>
    </source>
</evidence>
<dbReference type="NCBIfam" id="TIGR00797">
    <property type="entry name" value="matE"/>
    <property type="match status" value="1"/>
</dbReference>